<gene>
    <name evidence="5" type="primary">tssM</name>
    <name evidence="5" type="ORF">JJ685_17010</name>
</gene>
<protein>
    <submittedName>
        <fullName evidence="5">Type VI secretion system membrane subunit TssM</fullName>
    </submittedName>
</protein>
<dbReference type="NCBIfam" id="TIGR03348">
    <property type="entry name" value="VI_IcmF"/>
    <property type="match status" value="1"/>
</dbReference>
<dbReference type="InterPro" id="IPR017731">
    <property type="entry name" value="TssM1-like"/>
</dbReference>
<evidence type="ECO:0000256" key="1">
    <source>
        <dbReference type="SAM" id="Phobius"/>
    </source>
</evidence>
<evidence type="ECO:0000259" key="4">
    <source>
        <dbReference type="Pfam" id="PF14331"/>
    </source>
</evidence>
<dbReference type="PANTHER" id="PTHR36153:SF1">
    <property type="entry name" value="TYPE VI SECRETION SYSTEM COMPONENT TSSM1"/>
    <property type="match status" value="1"/>
</dbReference>
<dbReference type="Pfam" id="PF06744">
    <property type="entry name" value="IcmF_C"/>
    <property type="match status" value="1"/>
</dbReference>
<name>A0A936Z0V9_9BURK</name>
<dbReference type="EMBL" id="JAEQNE010000004">
    <property type="protein sequence ID" value="MBL0392840.1"/>
    <property type="molecule type" value="Genomic_DNA"/>
</dbReference>
<keyword evidence="1" id="KW-0472">Membrane</keyword>
<feature type="transmembrane region" description="Helical" evidence="1">
    <location>
        <begin position="47"/>
        <end position="65"/>
    </location>
</feature>
<feature type="transmembrane region" description="Helical" evidence="1">
    <location>
        <begin position="454"/>
        <end position="476"/>
    </location>
</feature>
<organism evidence="5 6">
    <name type="scientific">Ramlibacter monticola</name>
    <dbReference type="NCBI Taxonomy" id="1926872"/>
    <lineage>
        <taxon>Bacteria</taxon>
        <taxon>Pseudomonadati</taxon>
        <taxon>Pseudomonadota</taxon>
        <taxon>Betaproteobacteria</taxon>
        <taxon>Burkholderiales</taxon>
        <taxon>Comamonadaceae</taxon>
        <taxon>Ramlibacter</taxon>
    </lineage>
</organism>
<sequence length="1188" mass="130304">MIKKLLGLVFNRWLLLALVLLALGVAIWIVGPLVAIAERRPLETESARWIAIASLGVLVVALVAWKRWRAGRGNAAVVNQLLAAAPAGERAEAESADLKAVRQRFEQAMGALQRARFGRGGVLSGWAARLRGRYLYELPWYLIVGAPGSGKTTALHNCGLNFPLAGNGGEQALRGVGGTRNCDWWFTDQAVLIDTAGRFVTQDSDRENDRATWGGFLALLRRARPRQPLNGVLVTVSASDLLARDAGARAHYAATVRERLNELHEHLAIRFPVYVLVTKSDLLAGFVDYFATIDKEQRATPWGATFPLQQAGQAPGRFGPEFDALLQRLSDGLIERLQGERDPRARARIYGFPSQFAALRGALQEFLEAAFAPSTYEPESLLRGFYFISGTQEGTPIDRVLGSIARSYRLERAVLAPNRASGKSYFLNRLMGEVVFAEQGLAGTNLKWERRRRWLAAGAYAAIGVLTVGTLGAWTFSYVNNRRYVDLVAGRAERVRQLVQETPNRATPDLQPLLPALAATRSLAGGQDHVPWTLGSGLYQGRKLESAAHRAYERMLVDAVLPRIGLRIEEQLRLAGAAMDSQYEALKAYLMLHDIQHFDAEALKAYVEADWDAQFGRSLDPQQRAELTAHLDALLAQGPAVSSLPEDRTLVEFHRARLASVQLPLRIYQRMRHRGLGSEFPEFTAVKVAGNNAALVFQRASGLPLTKGVPGLFTYDGYHRGFQKEVTRVTRQLADEQGWVLGVAATPQDPAAAVVASDQLLDDVRRIYLNEYSTVWQAFVADVRLQPMPGLPQAVQMARLLSAPDSPLPPLMKAMSRETTLLAAGGRNVIEKGTDTATDALKKGRKALSDLLAQRKTESGPRIEAIVDDRFAALRRFVTAPEGGKAPLDDTIALIGEVHVLLNAVDSAVKGGAAPPPSPLPNRVKSEAARMPEPVRSMLDNLSQNSGQVAQLLVRQNLGQEVRSQVGEFCQQAVAGRYPLDRASGRDATQADFALLFGPGGKIDQLFQQKLAAYVDTSARPWKFRTVEGIPLGADNGSLPQFQRAQAIRETFFPAGNAPSLRLQFKPVEMDASLRQFILDVDGQVVQYDHGPQIPTTVQWPGPRGSMQVRVQVNPPSTGSTFGAVFEGPWALLRLFDRVKIEPGSVPERFRATFDVDGRKAVFEVTANSVRNPFRLRELSDFACPTGL</sequence>
<dbReference type="Pfam" id="PF06761">
    <property type="entry name" value="IcmF-related"/>
    <property type="match status" value="1"/>
</dbReference>
<evidence type="ECO:0000313" key="5">
    <source>
        <dbReference type="EMBL" id="MBL0392840.1"/>
    </source>
</evidence>
<dbReference type="RefSeq" id="WP_201675517.1">
    <property type="nucleotide sequence ID" value="NZ_JAEQNE010000004.1"/>
</dbReference>
<dbReference type="AlphaFoldDB" id="A0A936Z0V9"/>
<feature type="domain" description="Type VI secretion system IcmF C-terminal" evidence="2">
    <location>
        <begin position="1064"/>
        <end position="1169"/>
    </location>
</feature>
<comment type="caution">
    <text evidence="5">The sequence shown here is derived from an EMBL/GenBank/DDBJ whole genome shotgun (WGS) entry which is preliminary data.</text>
</comment>
<proteinExistence type="predicted"/>
<keyword evidence="1" id="KW-1133">Transmembrane helix</keyword>
<accession>A0A936Z0V9</accession>
<dbReference type="Pfam" id="PF14331">
    <property type="entry name" value="IcmF-related_N"/>
    <property type="match status" value="1"/>
</dbReference>
<dbReference type="InterPro" id="IPR053156">
    <property type="entry name" value="T6SS_TssM-like"/>
</dbReference>
<dbReference type="InterPro" id="IPR027417">
    <property type="entry name" value="P-loop_NTPase"/>
</dbReference>
<dbReference type="Proteomes" id="UP000599109">
    <property type="component" value="Unassembled WGS sequence"/>
</dbReference>
<dbReference type="InterPro" id="IPR025743">
    <property type="entry name" value="TssM1_N"/>
</dbReference>
<keyword evidence="1" id="KW-0812">Transmembrane</keyword>
<dbReference type="InterPro" id="IPR009612">
    <property type="entry name" value="IcmF-rel"/>
</dbReference>
<reference evidence="5 6" key="1">
    <citation type="journal article" date="2017" name="Int. J. Syst. Evol. Microbiol.">
        <title>Ramlibacter monticola sp. nov., isolated from forest soil.</title>
        <authorList>
            <person name="Chaudhary D.K."/>
            <person name="Kim J."/>
        </authorList>
    </citation>
    <scope>NUCLEOTIDE SEQUENCE [LARGE SCALE GENOMIC DNA]</scope>
    <source>
        <strain evidence="5 6">KACC 19175</strain>
    </source>
</reference>
<evidence type="ECO:0000259" key="2">
    <source>
        <dbReference type="Pfam" id="PF06744"/>
    </source>
</evidence>
<dbReference type="InterPro" id="IPR010623">
    <property type="entry name" value="IcmF_C"/>
</dbReference>
<feature type="domain" description="IcmF-related" evidence="3">
    <location>
        <begin position="514"/>
        <end position="820"/>
    </location>
</feature>
<evidence type="ECO:0000259" key="3">
    <source>
        <dbReference type="Pfam" id="PF06761"/>
    </source>
</evidence>
<keyword evidence="6" id="KW-1185">Reference proteome</keyword>
<dbReference type="SUPFAM" id="SSF52540">
    <property type="entry name" value="P-loop containing nucleoside triphosphate hydrolases"/>
    <property type="match status" value="1"/>
</dbReference>
<feature type="domain" description="Type VI secretion system component TssM1 N-terminal" evidence="4">
    <location>
        <begin position="207"/>
        <end position="462"/>
    </location>
</feature>
<dbReference type="PANTHER" id="PTHR36153">
    <property type="entry name" value="INNER MEMBRANE PROTEIN-RELATED"/>
    <property type="match status" value="1"/>
</dbReference>
<evidence type="ECO:0000313" key="6">
    <source>
        <dbReference type="Proteomes" id="UP000599109"/>
    </source>
</evidence>